<dbReference type="EMBL" id="JANPWB010000006">
    <property type="protein sequence ID" value="KAJ1175664.1"/>
    <property type="molecule type" value="Genomic_DNA"/>
</dbReference>
<feature type="compositionally biased region" description="Low complexity" evidence="1">
    <location>
        <begin position="1"/>
        <end position="10"/>
    </location>
</feature>
<protein>
    <submittedName>
        <fullName evidence="2">Uncharacterized protein</fullName>
    </submittedName>
</protein>
<evidence type="ECO:0000313" key="2">
    <source>
        <dbReference type="EMBL" id="KAJ1175664.1"/>
    </source>
</evidence>
<evidence type="ECO:0000256" key="1">
    <source>
        <dbReference type="SAM" id="MobiDB-lite"/>
    </source>
</evidence>
<accession>A0AAV7TH69</accession>
<organism evidence="2 3">
    <name type="scientific">Pleurodeles waltl</name>
    <name type="common">Iberian ribbed newt</name>
    <dbReference type="NCBI Taxonomy" id="8319"/>
    <lineage>
        <taxon>Eukaryota</taxon>
        <taxon>Metazoa</taxon>
        <taxon>Chordata</taxon>
        <taxon>Craniata</taxon>
        <taxon>Vertebrata</taxon>
        <taxon>Euteleostomi</taxon>
        <taxon>Amphibia</taxon>
        <taxon>Batrachia</taxon>
        <taxon>Caudata</taxon>
        <taxon>Salamandroidea</taxon>
        <taxon>Salamandridae</taxon>
        <taxon>Pleurodelinae</taxon>
        <taxon>Pleurodeles</taxon>
    </lineage>
</organism>
<proteinExistence type="predicted"/>
<comment type="caution">
    <text evidence="2">The sequence shown here is derived from an EMBL/GenBank/DDBJ whole genome shotgun (WGS) entry which is preliminary data.</text>
</comment>
<feature type="region of interest" description="Disordered" evidence="1">
    <location>
        <begin position="35"/>
        <end position="70"/>
    </location>
</feature>
<sequence>MPWVALRLSRSGGGGRRAGIPRRVPGRLSGFAAWGCREGPGDRGAPAEWRRSSGGAEEPAPPCLQGTRGE</sequence>
<feature type="region of interest" description="Disordered" evidence="1">
    <location>
        <begin position="1"/>
        <end position="22"/>
    </location>
</feature>
<dbReference type="Proteomes" id="UP001066276">
    <property type="component" value="Chromosome 3_2"/>
</dbReference>
<reference evidence="2" key="1">
    <citation type="journal article" date="2022" name="bioRxiv">
        <title>Sequencing and chromosome-scale assembly of the giantPleurodeles waltlgenome.</title>
        <authorList>
            <person name="Brown T."/>
            <person name="Elewa A."/>
            <person name="Iarovenko S."/>
            <person name="Subramanian E."/>
            <person name="Araus A.J."/>
            <person name="Petzold A."/>
            <person name="Susuki M."/>
            <person name="Suzuki K.-i.T."/>
            <person name="Hayashi T."/>
            <person name="Toyoda A."/>
            <person name="Oliveira C."/>
            <person name="Osipova E."/>
            <person name="Leigh N.D."/>
            <person name="Simon A."/>
            <person name="Yun M.H."/>
        </authorList>
    </citation>
    <scope>NUCLEOTIDE SEQUENCE</scope>
    <source>
        <strain evidence="2">20211129_DDA</strain>
        <tissue evidence="2">Liver</tissue>
    </source>
</reference>
<gene>
    <name evidence="2" type="ORF">NDU88_000951</name>
</gene>
<name>A0AAV7TH69_PLEWA</name>
<evidence type="ECO:0000313" key="3">
    <source>
        <dbReference type="Proteomes" id="UP001066276"/>
    </source>
</evidence>
<keyword evidence="3" id="KW-1185">Reference proteome</keyword>
<dbReference type="AlphaFoldDB" id="A0AAV7TH69"/>